<dbReference type="RefSeq" id="WP_186913223.1">
    <property type="nucleotide sequence ID" value="NZ_JACOFV010000013.1"/>
</dbReference>
<comment type="caution">
    <text evidence="1">The sequence shown here is derived from an EMBL/GenBank/DDBJ whole genome shotgun (WGS) entry which is preliminary data.</text>
</comment>
<evidence type="ECO:0000313" key="1">
    <source>
        <dbReference type="EMBL" id="MBC3863285.1"/>
    </source>
</evidence>
<dbReference type="GO" id="GO:0030244">
    <property type="term" value="P:cellulose biosynthetic process"/>
    <property type="evidence" value="ECO:0007669"/>
    <property type="project" value="InterPro"/>
</dbReference>
<dbReference type="AlphaFoldDB" id="A0A923HJD2"/>
<name>A0A923HJD2_9BURK</name>
<keyword evidence="2" id="KW-1185">Reference proteome</keyword>
<dbReference type="InterPro" id="IPR022798">
    <property type="entry name" value="BcsD_bac"/>
</dbReference>
<reference evidence="1" key="1">
    <citation type="submission" date="2020-08" db="EMBL/GenBank/DDBJ databases">
        <title>Novel species isolated from subtropical streams in China.</title>
        <authorList>
            <person name="Lu H."/>
        </authorList>
    </citation>
    <scope>NUCLEOTIDE SEQUENCE</scope>
    <source>
        <strain evidence="1">KACC 12607</strain>
    </source>
</reference>
<dbReference type="Pfam" id="PF03500">
    <property type="entry name" value="Cellsynth_D"/>
    <property type="match status" value="1"/>
</dbReference>
<dbReference type="Gene3D" id="3.30.70.2590">
    <property type="match status" value="1"/>
</dbReference>
<sequence>MSTKSAEYYENQQCSIQWKAFLKAFSVEFASKGDTSDLRTFMHQLGRTMALEFSIGDGSSLLSLEAGMNKIWSDLNWGWVEIIEEVDSLIIAHHASPLKVAFGNEALSWSPALLEGIYAQWFDGLGMDKSLRLSQRDNVLEEGQLFVYQLKKQVEEPSYFTRR</sequence>
<dbReference type="EMBL" id="JACOFV010000013">
    <property type="protein sequence ID" value="MBC3863285.1"/>
    <property type="molecule type" value="Genomic_DNA"/>
</dbReference>
<gene>
    <name evidence="1" type="ORF">H8K32_14350</name>
</gene>
<protein>
    <submittedName>
        <fullName evidence="1">Cellulose synthase</fullName>
    </submittedName>
</protein>
<evidence type="ECO:0000313" key="2">
    <source>
        <dbReference type="Proteomes" id="UP000634011"/>
    </source>
</evidence>
<dbReference type="InterPro" id="IPR038470">
    <property type="entry name" value="Cellsynth_D_sf"/>
</dbReference>
<proteinExistence type="predicted"/>
<organism evidence="1 2">
    <name type="scientific">Undibacterium jejuense</name>
    <dbReference type="NCBI Taxonomy" id="1344949"/>
    <lineage>
        <taxon>Bacteria</taxon>
        <taxon>Pseudomonadati</taxon>
        <taxon>Pseudomonadota</taxon>
        <taxon>Betaproteobacteria</taxon>
        <taxon>Burkholderiales</taxon>
        <taxon>Oxalobacteraceae</taxon>
        <taxon>Undibacterium</taxon>
    </lineage>
</organism>
<accession>A0A923HJD2</accession>
<dbReference type="Proteomes" id="UP000634011">
    <property type="component" value="Unassembled WGS sequence"/>
</dbReference>